<evidence type="ECO:0000259" key="1">
    <source>
        <dbReference type="PROSITE" id="PS51186"/>
    </source>
</evidence>
<keyword evidence="3" id="KW-1185">Reference proteome</keyword>
<dbReference type="PROSITE" id="PS51186">
    <property type="entry name" value="GNAT"/>
    <property type="match status" value="1"/>
</dbReference>
<evidence type="ECO:0000313" key="2">
    <source>
        <dbReference type="EMBL" id="MFC5406561.1"/>
    </source>
</evidence>
<dbReference type="InterPro" id="IPR016181">
    <property type="entry name" value="Acyl_CoA_acyltransferase"/>
</dbReference>
<keyword evidence="2" id="KW-0808">Transferase</keyword>
<keyword evidence="2" id="KW-0012">Acyltransferase</keyword>
<protein>
    <submittedName>
        <fullName evidence="2">GNAT family N-acetyltransferase</fullName>
        <ecNumber evidence="2">2.3.-.-</ecNumber>
    </submittedName>
</protein>
<comment type="caution">
    <text evidence="2">The sequence shown here is derived from an EMBL/GenBank/DDBJ whole genome shotgun (WGS) entry which is preliminary data.</text>
</comment>
<dbReference type="PANTHER" id="PTHR43415">
    <property type="entry name" value="SPERMIDINE N(1)-ACETYLTRANSFERASE"/>
    <property type="match status" value="1"/>
</dbReference>
<dbReference type="PANTHER" id="PTHR43415:SF5">
    <property type="entry name" value="ACETYLTRANSFERASE"/>
    <property type="match status" value="1"/>
</dbReference>
<dbReference type="Pfam" id="PF13302">
    <property type="entry name" value="Acetyltransf_3"/>
    <property type="match status" value="1"/>
</dbReference>
<name>A0ABW0I2B5_9BACL</name>
<reference evidence="3" key="1">
    <citation type="journal article" date="2019" name="Int. J. Syst. Evol. Microbiol.">
        <title>The Global Catalogue of Microorganisms (GCM) 10K type strain sequencing project: providing services to taxonomists for standard genome sequencing and annotation.</title>
        <authorList>
            <consortium name="The Broad Institute Genomics Platform"/>
            <consortium name="The Broad Institute Genome Sequencing Center for Infectious Disease"/>
            <person name="Wu L."/>
            <person name="Ma J."/>
        </authorList>
    </citation>
    <scope>NUCLEOTIDE SEQUENCE [LARGE SCALE GENOMIC DNA]</scope>
    <source>
        <strain evidence="3">CGMCC 1.18575</strain>
    </source>
</reference>
<sequence length="186" mass="21615">MIDNIWSGSKVRLRPVIPLDWKEFHENDQDSECARLCDSIYFPRSEEGTKAWAESTSSKASEGDNVFLAIETLDGALVGSITANSCDTRNGTFKYGVAIFRKHWRKGYASEAIRILLHYYFEELRYRKVNAYVYAYNDGSRALQENLGFVQEGILREMIFTKGKHYDEYVYGQTKDEFEKLNRLFN</sequence>
<proteinExistence type="predicted"/>
<accession>A0ABW0I2B5</accession>
<dbReference type="RefSeq" id="WP_378138660.1">
    <property type="nucleotide sequence ID" value="NZ_JBHSMI010000056.1"/>
</dbReference>
<feature type="domain" description="N-acetyltransferase" evidence="1">
    <location>
        <begin position="11"/>
        <end position="176"/>
    </location>
</feature>
<dbReference type="InterPro" id="IPR000182">
    <property type="entry name" value="GNAT_dom"/>
</dbReference>
<dbReference type="EMBL" id="JBHSMI010000056">
    <property type="protein sequence ID" value="MFC5406561.1"/>
    <property type="molecule type" value="Genomic_DNA"/>
</dbReference>
<gene>
    <name evidence="2" type="ORF">ACFPOF_27835</name>
</gene>
<dbReference type="Proteomes" id="UP001596113">
    <property type="component" value="Unassembled WGS sequence"/>
</dbReference>
<dbReference type="EC" id="2.3.-.-" evidence="2"/>
<dbReference type="GO" id="GO:0016746">
    <property type="term" value="F:acyltransferase activity"/>
    <property type="evidence" value="ECO:0007669"/>
    <property type="project" value="UniProtKB-KW"/>
</dbReference>
<dbReference type="SUPFAM" id="SSF55729">
    <property type="entry name" value="Acyl-CoA N-acyltransferases (Nat)"/>
    <property type="match status" value="1"/>
</dbReference>
<organism evidence="2 3">
    <name type="scientific">Cohnella soli</name>
    <dbReference type="NCBI Taxonomy" id="425005"/>
    <lineage>
        <taxon>Bacteria</taxon>
        <taxon>Bacillati</taxon>
        <taxon>Bacillota</taxon>
        <taxon>Bacilli</taxon>
        <taxon>Bacillales</taxon>
        <taxon>Paenibacillaceae</taxon>
        <taxon>Cohnella</taxon>
    </lineage>
</organism>
<evidence type="ECO:0000313" key="3">
    <source>
        <dbReference type="Proteomes" id="UP001596113"/>
    </source>
</evidence>
<dbReference type="Gene3D" id="3.40.630.30">
    <property type="match status" value="1"/>
</dbReference>